<dbReference type="Pfam" id="PF00400">
    <property type="entry name" value="WD40"/>
    <property type="match status" value="5"/>
</dbReference>
<dbReference type="InterPro" id="IPR001680">
    <property type="entry name" value="WD40_rpt"/>
</dbReference>
<dbReference type="AlphaFoldDB" id="A0A3E2GRQ9"/>
<feature type="compositionally biased region" description="Low complexity" evidence="4">
    <location>
        <begin position="273"/>
        <end position="284"/>
    </location>
</feature>
<keyword evidence="6" id="KW-1185">Reference proteome</keyword>
<feature type="region of interest" description="Disordered" evidence="4">
    <location>
        <begin position="267"/>
        <end position="291"/>
    </location>
</feature>
<dbReference type="GO" id="GO:0097361">
    <property type="term" value="C:cytosolic [4Fe-4S] assembly targeting complex"/>
    <property type="evidence" value="ECO:0007669"/>
    <property type="project" value="InterPro"/>
</dbReference>
<dbReference type="SUPFAM" id="SSF50978">
    <property type="entry name" value="WD40 repeat-like"/>
    <property type="match status" value="1"/>
</dbReference>
<sequence length="502" mass="54941">MAESPPNMRIAHLTDFKPPSPARAWVSVPNPNGLPLIATATSDKTVRVYSLSNFTLHSTLRGGHSRSVRSVAWKPSTKKDEALSLATGSFDAAMGIWRRTEPAGGSGGLDDDELEVEVTSGAISKPKANIDDDDGDKSDAEEEWEFAIVLEGHDSEVKTVAYSPSGQWLASCSRDKSIWIWEEIGEDGDDEFETVAVLQEHSADVKYVCWRRDDGNGELLASASYDNTIRFWREDGDGEWGCVAVLRGHDGTVWGLDWEPEVSISKFSKTPPSADKSATATTSSDTDDTYHPAPIPRLISCSADATIKIWSPTSPTAPSRPTYLHPGIPSTMRAGPSSEEWVCTATLPVVHDLPIYSVNWSPRSGRVISTGSDSKIVVYEERWKETETETAPSTTDTTTVIITPSQQQKEEGTVASEKEKEKEKESNASKTEWVIIATLEGGHGPYEINHATWSPRYDHKTKGTETGEGRKEEEEMIITTGDDGAIKAWILVDGELKEEVKG</sequence>
<dbReference type="PROSITE" id="PS50082">
    <property type="entry name" value="WD_REPEATS_2"/>
    <property type="match status" value="2"/>
</dbReference>
<dbReference type="InterPro" id="IPR028608">
    <property type="entry name" value="CIAO1/Cia1"/>
</dbReference>
<dbReference type="SMART" id="SM00320">
    <property type="entry name" value="WD40"/>
    <property type="match status" value="7"/>
</dbReference>
<dbReference type="GO" id="GO:0016226">
    <property type="term" value="P:iron-sulfur cluster assembly"/>
    <property type="evidence" value="ECO:0007669"/>
    <property type="project" value="InterPro"/>
</dbReference>
<feature type="repeat" description="WD" evidence="3">
    <location>
        <begin position="198"/>
        <end position="232"/>
    </location>
</feature>
<dbReference type="Proteomes" id="UP000258309">
    <property type="component" value="Unassembled WGS sequence"/>
</dbReference>
<accession>A0A3E2GRQ9</accession>
<dbReference type="EMBL" id="NCSJ02000654">
    <property type="protein sequence ID" value="RFU23688.1"/>
    <property type="molecule type" value="Genomic_DNA"/>
</dbReference>
<dbReference type="PROSITE" id="PS50294">
    <property type="entry name" value="WD_REPEATS_REGION"/>
    <property type="match status" value="2"/>
</dbReference>
<proteinExistence type="inferred from homology"/>
<dbReference type="PANTHER" id="PTHR19920">
    <property type="entry name" value="WD40 PROTEIN CIAO1"/>
    <property type="match status" value="1"/>
</dbReference>
<evidence type="ECO:0008006" key="7">
    <source>
        <dbReference type="Google" id="ProtNLM"/>
    </source>
</evidence>
<evidence type="ECO:0000256" key="2">
    <source>
        <dbReference type="ARBA" id="ARBA00022737"/>
    </source>
</evidence>
<organism evidence="5 6">
    <name type="scientific">Scytalidium lignicola</name>
    <name type="common">Hyphomycete</name>
    <dbReference type="NCBI Taxonomy" id="5539"/>
    <lineage>
        <taxon>Eukaryota</taxon>
        <taxon>Fungi</taxon>
        <taxon>Dikarya</taxon>
        <taxon>Ascomycota</taxon>
        <taxon>Pezizomycotina</taxon>
        <taxon>Leotiomycetes</taxon>
        <taxon>Leotiomycetes incertae sedis</taxon>
        <taxon>Scytalidium</taxon>
    </lineage>
</organism>
<protein>
    <recommendedName>
        <fullName evidence="7">Cytosolic iron-sulfur protein assembly protein 1</fullName>
    </recommendedName>
</protein>
<evidence type="ECO:0000313" key="6">
    <source>
        <dbReference type="Proteomes" id="UP000258309"/>
    </source>
</evidence>
<keyword evidence="2" id="KW-0677">Repeat</keyword>
<evidence type="ECO:0000256" key="3">
    <source>
        <dbReference type="PROSITE-ProRule" id="PRU00221"/>
    </source>
</evidence>
<dbReference type="Gene3D" id="2.130.10.10">
    <property type="entry name" value="YVTN repeat-like/Quinoprotein amine dehydrogenase"/>
    <property type="match status" value="1"/>
</dbReference>
<evidence type="ECO:0000256" key="1">
    <source>
        <dbReference type="ARBA" id="ARBA00022574"/>
    </source>
</evidence>
<dbReference type="PANTHER" id="PTHR19920:SF0">
    <property type="entry name" value="CYTOSOLIC IRON-SULFUR PROTEIN ASSEMBLY PROTEIN CIAO1-RELATED"/>
    <property type="match status" value="1"/>
</dbReference>
<dbReference type="STRING" id="5539.A0A3E2GRQ9"/>
<feature type="non-terminal residue" evidence="5">
    <location>
        <position position="502"/>
    </location>
</feature>
<dbReference type="InterPro" id="IPR036322">
    <property type="entry name" value="WD40_repeat_dom_sf"/>
</dbReference>
<dbReference type="OrthoDB" id="284782at2759"/>
<feature type="non-terminal residue" evidence="5">
    <location>
        <position position="1"/>
    </location>
</feature>
<evidence type="ECO:0000313" key="5">
    <source>
        <dbReference type="EMBL" id="RFU23688.1"/>
    </source>
</evidence>
<keyword evidence="1 3" id="KW-0853">WD repeat</keyword>
<feature type="compositionally biased region" description="Basic and acidic residues" evidence="4">
    <location>
        <begin position="408"/>
        <end position="427"/>
    </location>
</feature>
<dbReference type="InterPro" id="IPR015943">
    <property type="entry name" value="WD40/YVTN_repeat-like_dom_sf"/>
</dbReference>
<feature type="repeat" description="WD" evidence="3">
    <location>
        <begin position="150"/>
        <end position="182"/>
    </location>
</feature>
<dbReference type="HAMAP" id="MF_03037">
    <property type="entry name" value="ciao1"/>
    <property type="match status" value="1"/>
</dbReference>
<reference evidence="5 6" key="1">
    <citation type="submission" date="2018-05" db="EMBL/GenBank/DDBJ databases">
        <title>Draft genome sequence of Scytalidium lignicola DSM 105466, a ubiquitous saprotrophic fungus.</title>
        <authorList>
            <person name="Buettner E."/>
            <person name="Gebauer A.M."/>
            <person name="Hofrichter M."/>
            <person name="Liers C."/>
            <person name="Kellner H."/>
        </authorList>
    </citation>
    <scope>NUCLEOTIDE SEQUENCE [LARGE SCALE GENOMIC DNA]</scope>
    <source>
        <strain evidence="5 6">DSM 105466</strain>
    </source>
</reference>
<name>A0A3E2GRQ9_SCYLI</name>
<dbReference type="OMA" id="WIWEEVE"/>
<gene>
    <name evidence="5" type="ORF">B7463_g12650</name>
</gene>
<feature type="region of interest" description="Disordered" evidence="4">
    <location>
        <begin position="405"/>
        <end position="429"/>
    </location>
</feature>
<comment type="caution">
    <text evidence="5">The sequence shown here is derived from an EMBL/GenBank/DDBJ whole genome shotgun (WGS) entry which is preliminary data.</text>
</comment>
<evidence type="ECO:0000256" key="4">
    <source>
        <dbReference type="SAM" id="MobiDB-lite"/>
    </source>
</evidence>